<reference evidence="7 8" key="1">
    <citation type="submission" date="2024-10" db="EMBL/GenBank/DDBJ databases">
        <title>The Natural Products Discovery Center: Release of the First 8490 Sequenced Strains for Exploring Actinobacteria Biosynthetic Diversity.</title>
        <authorList>
            <person name="Kalkreuter E."/>
            <person name="Kautsar S.A."/>
            <person name="Yang D."/>
            <person name="Bader C.D."/>
            <person name="Teijaro C.N."/>
            <person name="Fluegel L."/>
            <person name="Davis C.M."/>
            <person name="Simpson J.R."/>
            <person name="Lauterbach L."/>
            <person name="Steele A.D."/>
            <person name="Gui C."/>
            <person name="Meng S."/>
            <person name="Li G."/>
            <person name="Viehrig K."/>
            <person name="Ye F."/>
            <person name="Su P."/>
            <person name="Kiefer A.F."/>
            <person name="Nichols A."/>
            <person name="Cepeda A.J."/>
            <person name="Yan W."/>
            <person name="Fan B."/>
            <person name="Jiang Y."/>
            <person name="Adhikari A."/>
            <person name="Zheng C.-J."/>
            <person name="Schuster L."/>
            <person name="Cowan T.M."/>
            <person name="Smanski M.J."/>
            <person name="Chevrette M.G."/>
            <person name="De Carvalho L.P.S."/>
            <person name="Shen B."/>
        </authorList>
    </citation>
    <scope>NUCLEOTIDE SEQUENCE [LARGE SCALE GENOMIC DNA]</scope>
    <source>
        <strain evidence="7 8">NPDC053399</strain>
    </source>
</reference>
<feature type="domain" description="NlpC/P60" evidence="6">
    <location>
        <begin position="174"/>
        <end position="291"/>
    </location>
</feature>
<feature type="region of interest" description="Disordered" evidence="5">
    <location>
        <begin position="1"/>
        <end position="25"/>
    </location>
</feature>
<dbReference type="InterPro" id="IPR051202">
    <property type="entry name" value="Peptidase_C40"/>
</dbReference>
<evidence type="ECO:0000259" key="6">
    <source>
        <dbReference type="PROSITE" id="PS51935"/>
    </source>
</evidence>
<accession>A0ABW8C0I9</accession>
<dbReference type="Pfam" id="PF00877">
    <property type="entry name" value="NLPC_P60"/>
    <property type="match status" value="1"/>
</dbReference>
<organism evidence="7 8">
    <name type="scientific">Streptomyces fildesensis</name>
    <dbReference type="NCBI Taxonomy" id="375757"/>
    <lineage>
        <taxon>Bacteria</taxon>
        <taxon>Bacillati</taxon>
        <taxon>Actinomycetota</taxon>
        <taxon>Actinomycetes</taxon>
        <taxon>Kitasatosporales</taxon>
        <taxon>Streptomycetaceae</taxon>
        <taxon>Streptomyces</taxon>
    </lineage>
</organism>
<comment type="caution">
    <text evidence="7">The sequence shown here is derived from an EMBL/GenBank/DDBJ whole genome shotgun (WGS) entry which is preliminary data.</text>
</comment>
<name>A0ABW8C0I9_9ACTN</name>
<feature type="region of interest" description="Disordered" evidence="5">
    <location>
        <begin position="137"/>
        <end position="167"/>
    </location>
</feature>
<evidence type="ECO:0000256" key="5">
    <source>
        <dbReference type="SAM" id="MobiDB-lite"/>
    </source>
</evidence>
<keyword evidence="3" id="KW-0378">Hydrolase</keyword>
<dbReference type="InterPro" id="IPR000064">
    <property type="entry name" value="NLP_P60_dom"/>
</dbReference>
<proteinExistence type="inferred from homology"/>
<comment type="similarity">
    <text evidence="1">Belongs to the peptidase C40 family.</text>
</comment>
<dbReference type="SUPFAM" id="SSF54001">
    <property type="entry name" value="Cysteine proteinases"/>
    <property type="match status" value="1"/>
</dbReference>
<dbReference type="EMBL" id="JBITYG010000001">
    <property type="protein sequence ID" value="MFI9099938.1"/>
    <property type="molecule type" value="Genomic_DNA"/>
</dbReference>
<keyword evidence="4" id="KW-0788">Thiol protease</keyword>
<protein>
    <submittedName>
        <fullName evidence="7">C40 family peptidase</fullName>
    </submittedName>
</protein>
<evidence type="ECO:0000256" key="2">
    <source>
        <dbReference type="ARBA" id="ARBA00022670"/>
    </source>
</evidence>
<dbReference type="PROSITE" id="PS51935">
    <property type="entry name" value="NLPC_P60"/>
    <property type="match status" value="1"/>
</dbReference>
<dbReference type="PANTHER" id="PTHR47053">
    <property type="entry name" value="MUREIN DD-ENDOPEPTIDASE MEPH-RELATED"/>
    <property type="match status" value="1"/>
</dbReference>
<feature type="region of interest" description="Disordered" evidence="5">
    <location>
        <begin position="52"/>
        <end position="74"/>
    </location>
</feature>
<evidence type="ECO:0000256" key="1">
    <source>
        <dbReference type="ARBA" id="ARBA00007074"/>
    </source>
</evidence>
<dbReference type="Gene3D" id="3.90.1720.10">
    <property type="entry name" value="endopeptidase domain like (from Nostoc punctiforme)"/>
    <property type="match status" value="1"/>
</dbReference>
<feature type="compositionally biased region" description="Low complexity" evidence="5">
    <location>
        <begin position="153"/>
        <end position="167"/>
    </location>
</feature>
<dbReference type="PANTHER" id="PTHR47053:SF1">
    <property type="entry name" value="MUREIN DD-ENDOPEPTIDASE MEPH-RELATED"/>
    <property type="match status" value="1"/>
</dbReference>
<evidence type="ECO:0000256" key="4">
    <source>
        <dbReference type="ARBA" id="ARBA00022807"/>
    </source>
</evidence>
<evidence type="ECO:0000256" key="3">
    <source>
        <dbReference type="ARBA" id="ARBA00022801"/>
    </source>
</evidence>
<evidence type="ECO:0000313" key="8">
    <source>
        <dbReference type="Proteomes" id="UP001614394"/>
    </source>
</evidence>
<dbReference type="InterPro" id="IPR038765">
    <property type="entry name" value="Papain-like_cys_pep_sf"/>
</dbReference>
<sequence length="291" mass="29231">MSPNLIRTTKSESHIRRRRHAAPGNPNWVRRAGIVGGVVSALALSGAAAPAMADHSNHPSAPVGTATTAEQTPALSTTASAAQAAAAIDQTVVQLKLGAAEDAAAAAAKKAAAATKQAELKKAADAKAAAAKAADEREAASQAASRSSERTKLSVSSSSSSSSSKVSSAASKASGSMASVISFLQAQVGKAYVMGGTGPSSYDCSGLVQAAFKTIGVELPRTSQEQSNTGTPVSISSLQVGDLVFWGGQGSAYHVGVYIGGDQYLDAANPSTGIGVHDMSWSMPDFATRVA</sequence>
<dbReference type="RefSeq" id="WP_399644574.1">
    <property type="nucleotide sequence ID" value="NZ_JBITYG010000001.1"/>
</dbReference>
<keyword evidence="8" id="KW-1185">Reference proteome</keyword>
<evidence type="ECO:0000313" key="7">
    <source>
        <dbReference type="EMBL" id="MFI9099938.1"/>
    </source>
</evidence>
<dbReference type="Proteomes" id="UP001614394">
    <property type="component" value="Unassembled WGS sequence"/>
</dbReference>
<keyword evidence="2" id="KW-0645">Protease</keyword>
<gene>
    <name evidence="7" type="ORF">ACIGXA_05400</name>
</gene>